<dbReference type="EMBL" id="MN740808">
    <property type="protein sequence ID" value="QHU12665.1"/>
    <property type="molecule type" value="Genomic_DNA"/>
</dbReference>
<sequence>MNGITGTIDISDLEKNIKAVNTSISLVKYYCTYYSNETLPIHIAFKILNAMYIGFYNLFVCLYGGGLYTKVYIGHYTIYYEPKECDYSIYKFTSATTPAKGLAFDRSGPKANTYPRIRHQVEIDLIYKIQNELVECYNILSTIPGFKENLDRFIPNMEKEMQDDIWNRYEMYTKSVKGYDYAHKEFSL</sequence>
<dbReference type="AlphaFoldDB" id="A0A6C0K3M5"/>
<reference evidence="1" key="1">
    <citation type="journal article" date="2020" name="Nature">
        <title>Giant virus diversity and host interactions through global metagenomics.</title>
        <authorList>
            <person name="Schulz F."/>
            <person name="Roux S."/>
            <person name="Paez-Espino D."/>
            <person name="Jungbluth S."/>
            <person name="Walsh D.A."/>
            <person name="Denef V.J."/>
            <person name="McMahon K.D."/>
            <person name="Konstantinidis K.T."/>
            <person name="Eloe-Fadrosh E.A."/>
            <person name="Kyrpides N.C."/>
            <person name="Woyke T."/>
        </authorList>
    </citation>
    <scope>NUCLEOTIDE SEQUENCE</scope>
    <source>
        <strain evidence="1">GVMAG-S-1101172-89</strain>
    </source>
</reference>
<evidence type="ECO:0000313" key="1">
    <source>
        <dbReference type="EMBL" id="QHU12665.1"/>
    </source>
</evidence>
<protein>
    <submittedName>
        <fullName evidence="1">Uncharacterized protein</fullName>
    </submittedName>
</protein>
<name>A0A6C0K3M5_9ZZZZ</name>
<accession>A0A6C0K3M5</accession>
<organism evidence="1">
    <name type="scientific">viral metagenome</name>
    <dbReference type="NCBI Taxonomy" id="1070528"/>
    <lineage>
        <taxon>unclassified sequences</taxon>
        <taxon>metagenomes</taxon>
        <taxon>organismal metagenomes</taxon>
    </lineage>
</organism>
<proteinExistence type="predicted"/>